<keyword evidence="6" id="KW-1185">Reference proteome</keyword>
<keyword evidence="1" id="KW-1133">Transmembrane helix</keyword>
<reference evidence="3" key="1">
    <citation type="submission" date="2023-07" db="EMBL/GenBank/DDBJ databases">
        <title>Genome content predicts the carbon catabolic preferences of heterotrophic bacteria.</title>
        <authorList>
            <person name="Gralka M."/>
        </authorList>
    </citation>
    <scope>NUCLEOTIDE SEQUENCE</scope>
    <source>
        <strain evidence="4">5G01</strain>
        <strain evidence="3">I2M16</strain>
    </source>
</reference>
<keyword evidence="1" id="KW-0812">Transmembrane</keyword>
<feature type="transmembrane region" description="Helical" evidence="1">
    <location>
        <begin position="168"/>
        <end position="187"/>
    </location>
</feature>
<name>A0AAW7XHN6_9GAMM</name>
<evidence type="ECO:0000313" key="5">
    <source>
        <dbReference type="Proteomes" id="UP001169862"/>
    </source>
</evidence>
<protein>
    <submittedName>
        <fullName evidence="3">Tripartite tricarboxylate transporter permease</fullName>
    </submittedName>
</protein>
<dbReference type="PANTHER" id="PTHR35342:SF5">
    <property type="entry name" value="TRICARBOXYLIC TRANSPORT PROTEIN"/>
    <property type="match status" value="1"/>
</dbReference>
<proteinExistence type="predicted"/>
<feature type="transmembrane region" description="Helical" evidence="1">
    <location>
        <begin position="108"/>
        <end position="133"/>
    </location>
</feature>
<dbReference type="Pfam" id="PF01970">
    <property type="entry name" value="TctA"/>
    <property type="match status" value="1"/>
</dbReference>
<dbReference type="EMBL" id="JAUYVO010000002">
    <property type="protein sequence ID" value="MDP2521790.1"/>
    <property type="molecule type" value="Genomic_DNA"/>
</dbReference>
<gene>
    <name evidence="3" type="ORF">Q4490_03255</name>
    <name evidence="4" type="ORF">Q8W30_04325</name>
</gene>
<dbReference type="InterPro" id="IPR002823">
    <property type="entry name" value="DUF112_TM"/>
</dbReference>
<evidence type="ECO:0000256" key="1">
    <source>
        <dbReference type="SAM" id="Phobius"/>
    </source>
</evidence>
<evidence type="ECO:0000313" key="6">
    <source>
        <dbReference type="Proteomes" id="UP001177341"/>
    </source>
</evidence>
<feature type="transmembrane region" description="Helical" evidence="1">
    <location>
        <begin position="391"/>
        <end position="411"/>
    </location>
</feature>
<comment type="caution">
    <text evidence="3">The sequence shown here is derived from an EMBL/GenBank/DDBJ whole genome shotgun (WGS) entry which is preliminary data.</text>
</comment>
<feature type="transmembrane region" description="Helical" evidence="1">
    <location>
        <begin position="261"/>
        <end position="282"/>
    </location>
</feature>
<sequence>MLDGIFTGLGTALMPFNIMMVVVGCFAGTFIGMLPGLGPISAVALMIPITYGLDPASGIILMAGVYYGAVFGGSTSSILINAPGCASTVVTSFDGYPLAQKGQAGKALALAAYCSFTGGTVGAIILLFAAPALAKVSLSFQSGDYFALMVLGLTAVAAFSGKGQVIKAMIMTVFGLMIATVGADAMTGAPRFTFGSVDLLDGVSFLLLAMATFALTEVVMSVMKRQHLEEDPEIDMAALGSMKLNKEEVKEIAPTVARSSVFGFIIGVLPGAGATIASFLAYGMERNFASAKEKLKFGKGALRGLAAPETANNAASTGSFVPLLTLGIPGSGTTAIMLGALIAAGVQPGPRLFVDNPDVFWSVIISMYFGNLVLLILNLPLIPYISRLLAIPRPILIPLILFFSVTGVYLVSFNTFDIQMMVFITAIAIFLKLLEFPMAPMLLGYILGGIMEQNLSRSLVMSDGSLSFIWERPLTLSIIVIAVILLFLPLISKLFAAKGQKGMEQAVNEGEGG</sequence>
<dbReference type="AlphaFoldDB" id="A0AAW7XHN6"/>
<accession>A0AAW7XHN6</accession>
<evidence type="ECO:0000313" key="4">
    <source>
        <dbReference type="EMBL" id="MDP2521790.1"/>
    </source>
</evidence>
<feature type="transmembrane region" description="Helical" evidence="1">
    <location>
        <begin position="145"/>
        <end position="161"/>
    </location>
</feature>
<evidence type="ECO:0000313" key="3">
    <source>
        <dbReference type="EMBL" id="MDO6452574.1"/>
    </source>
</evidence>
<dbReference type="Proteomes" id="UP001169862">
    <property type="component" value="Unassembled WGS sequence"/>
</dbReference>
<dbReference type="EMBL" id="JAUOPG010000002">
    <property type="protein sequence ID" value="MDO6452574.1"/>
    <property type="molecule type" value="Genomic_DNA"/>
</dbReference>
<evidence type="ECO:0000259" key="2">
    <source>
        <dbReference type="Pfam" id="PF01970"/>
    </source>
</evidence>
<feature type="transmembrane region" description="Helical" evidence="1">
    <location>
        <begin position="468"/>
        <end position="491"/>
    </location>
</feature>
<dbReference type="RefSeq" id="WP_303548614.1">
    <property type="nucleotide sequence ID" value="NZ_CAXHZV010000039.1"/>
</dbReference>
<feature type="transmembrane region" description="Helical" evidence="1">
    <location>
        <begin position="359"/>
        <end position="385"/>
    </location>
</feature>
<feature type="transmembrane region" description="Helical" evidence="1">
    <location>
        <begin position="423"/>
        <end position="448"/>
    </location>
</feature>
<dbReference type="PANTHER" id="PTHR35342">
    <property type="entry name" value="TRICARBOXYLIC TRANSPORT PROTEIN"/>
    <property type="match status" value="1"/>
</dbReference>
<keyword evidence="1" id="KW-0472">Membrane</keyword>
<dbReference type="Proteomes" id="UP001177341">
    <property type="component" value="Unassembled WGS sequence"/>
</dbReference>
<organism evidence="3 5">
    <name type="scientific">Neptunomonas phycophila</name>
    <dbReference type="NCBI Taxonomy" id="1572645"/>
    <lineage>
        <taxon>Bacteria</taxon>
        <taxon>Pseudomonadati</taxon>
        <taxon>Pseudomonadota</taxon>
        <taxon>Gammaproteobacteria</taxon>
        <taxon>Oceanospirillales</taxon>
        <taxon>Oceanospirillaceae</taxon>
        <taxon>Neptunomonas</taxon>
    </lineage>
</organism>
<feature type="domain" description="DUF112" evidence="2">
    <location>
        <begin position="18"/>
        <end position="443"/>
    </location>
</feature>
<feature type="transmembrane region" description="Helical" evidence="1">
    <location>
        <begin position="199"/>
        <end position="220"/>
    </location>
</feature>
<feature type="transmembrane region" description="Helical" evidence="1">
    <location>
        <begin position="326"/>
        <end position="347"/>
    </location>
</feature>